<reference evidence="1" key="1">
    <citation type="submission" date="2022-04" db="EMBL/GenBank/DDBJ databases">
        <title>Genome of the entomopathogenic fungus Entomophthora muscae.</title>
        <authorList>
            <person name="Elya C."/>
            <person name="Lovett B.R."/>
            <person name="Lee E."/>
            <person name="Macias A.M."/>
            <person name="Hajek A.E."/>
            <person name="De Bivort B.L."/>
            <person name="Kasson M.T."/>
            <person name="De Fine Licht H.H."/>
            <person name="Stajich J.E."/>
        </authorList>
    </citation>
    <scope>NUCLEOTIDE SEQUENCE</scope>
    <source>
        <strain evidence="1">Berkeley</strain>
    </source>
</reference>
<evidence type="ECO:0000313" key="1">
    <source>
        <dbReference type="EMBL" id="KAJ9090521.1"/>
    </source>
</evidence>
<protein>
    <submittedName>
        <fullName evidence="1">Uncharacterized protein</fullName>
    </submittedName>
</protein>
<organism evidence="1 2">
    <name type="scientific">Entomophthora muscae</name>
    <dbReference type="NCBI Taxonomy" id="34485"/>
    <lineage>
        <taxon>Eukaryota</taxon>
        <taxon>Fungi</taxon>
        <taxon>Fungi incertae sedis</taxon>
        <taxon>Zoopagomycota</taxon>
        <taxon>Entomophthoromycotina</taxon>
        <taxon>Entomophthoromycetes</taxon>
        <taxon>Entomophthorales</taxon>
        <taxon>Entomophthoraceae</taxon>
        <taxon>Entomophthora</taxon>
    </lineage>
</organism>
<keyword evidence="2" id="KW-1185">Reference proteome</keyword>
<dbReference type="Proteomes" id="UP001165960">
    <property type="component" value="Unassembled WGS sequence"/>
</dbReference>
<name>A0ACC2UVK0_9FUNG</name>
<evidence type="ECO:0000313" key="2">
    <source>
        <dbReference type="Proteomes" id="UP001165960"/>
    </source>
</evidence>
<dbReference type="EMBL" id="QTSX02000003">
    <property type="protein sequence ID" value="KAJ9090521.1"/>
    <property type="molecule type" value="Genomic_DNA"/>
</dbReference>
<sequence length="83" mass="9134">MKSLTCDDLDLSLLDLSPGLFYVEDSPLSVPPVEEPQPIPQPTPIHQVPSTQRTPWMLAGMALVGFNSYFPQLSPTSPLWTPV</sequence>
<gene>
    <name evidence="1" type="ORF">DSO57_1001492</name>
</gene>
<proteinExistence type="predicted"/>
<comment type="caution">
    <text evidence="1">The sequence shown here is derived from an EMBL/GenBank/DDBJ whole genome shotgun (WGS) entry which is preliminary data.</text>
</comment>
<accession>A0ACC2UVK0</accession>